<dbReference type="GO" id="GO:0005737">
    <property type="term" value="C:cytoplasm"/>
    <property type="evidence" value="ECO:0007669"/>
    <property type="project" value="TreeGrafter"/>
</dbReference>
<keyword evidence="2" id="KW-1185">Reference proteome</keyword>
<accession>A0AAV2IQL7</accession>
<proteinExistence type="predicted"/>
<dbReference type="GO" id="GO:0043025">
    <property type="term" value="C:neuronal cell body"/>
    <property type="evidence" value="ECO:0007669"/>
    <property type="project" value="TreeGrafter"/>
</dbReference>
<gene>
    <name evidence="1" type="ORF">KC01_LOCUS257</name>
</gene>
<sequence length="85" mass="9662">MQKEFMETLSSAPDLCCSSQIQGEEALTMYLAKNKLDRRLVNATQNVEALHQLASSYFIDRDGTMRKLHEIQISTDAIKVSERGR</sequence>
<evidence type="ECO:0000313" key="1">
    <source>
        <dbReference type="EMBL" id="CAL1567449.1"/>
    </source>
</evidence>
<dbReference type="GO" id="GO:0030425">
    <property type="term" value="C:dendrite"/>
    <property type="evidence" value="ECO:0007669"/>
    <property type="project" value="TreeGrafter"/>
</dbReference>
<dbReference type="PANTHER" id="PTHR15564">
    <property type="entry name" value="MACPF DOMAIN-CONTAINING PROTEIN"/>
    <property type="match status" value="1"/>
</dbReference>
<dbReference type="EMBL" id="OZ035823">
    <property type="protein sequence ID" value="CAL1567449.1"/>
    <property type="molecule type" value="Genomic_DNA"/>
</dbReference>
<name>A0AAV2IQL7_KNICA</name>
<dbReference type="GO" id="GO:0071300">
    <property type="term" value="P:cellular response to retinoic acid"/>
    <property type="evidence" value="ECO:0007669"/>
    <property type="project" value="TreeGrafter"/>
</dbReference>
<dbReference type="InterPro" id="IPR033237">
    <property type="entry name" value="BRINP"/>
</dbReference>
<dbReference type="PANTHER" id="PTHR15564:SF7">
    <property type="entry name" value="BMP_RETINOIC ACID-INDUCIBLE NEURAL-SPECIFIC PROTEIN 1"/>
    <property type="match status" value="1"/>
</dbReference>
<protein>
    <submittedName>
        <fullName evidence="1">Uncharacterized protein</fullName>
    </submittedName>
</protein>
<reference evidence="1 2" key="1">
    <citation type="submission" date="2024-04" db="EMBL/GenBank/DDBJ databases">
        <authorList>
            <person name="Waldvogel A.-M."/>
            <person name="Schoenle A."/>
        </authorList>
    </citation>
    <scope>NUCLEOTIDE SEQUENCE [LARGE SCALE GENOMIC DNA]</scope>
</reference>
<dbReference type="Proteomes" id="UP001497482">
    <property type="component" value="Chromosome 1"/>
</dbReference>
<organism evidence="1 2">
    <name type="scientific">Knipowitschia caucasica</name>
    <name type="common">Caucasian dwarf goby</name>
    <name type="synonym">Pomatoschistus caucasicus</name>
    <dbReference type="NCBI Taxonomy" id="637954"/>
    <lineage>
        <taxon>Eukaryota</taxon>
        <taxon>Metazoa</taxon>
        <taxon>Chordata</taxon>
        <taxon>Craniata</taxon>
        <taxon>Vertebrata</taxon>
        <taxon>Euteleostomi</taxon>
        <taxon>Actinopterygii</taxon>
        <taxon>Neopterygii</taxon>
        <taxon>Teleostei</taxon>
        <taxon>Neoteleostei</taxon>
        <taxon>Acanthomorphata</taxon>
        <taxon>Gobiaria</taxon>
        <taxon>Gobiiformes</taxon>
        <taxon>Gobioidei</taxon>
        <taxon>Gobiidae</taxon>
        <taxon>Gobiinae</taxon>
        <taxon>Knipowitschia</taxon>
    </lineage>
</organism>
<dbReference type="AlphaFoldDB" id="A0AAV2IQL7"/>
<dbReference type="GO" id="GO:0045930">
    <property type="term" value="P:negative regulation of mitotic cell cycle"/>
    <property type="evidence" value="ECO:0007669"/>
    <property type="project" value="InterPro"/>
</dbReference>
<evidence type="ECO:0000313" key="2">
    <source>
        <dbReference type="Proteomes" id="UP001497482"/>
    </source>
</evidence>
<dbReference type="GO" id="GO:0045666">
    <property type="term" value="P:positive regulation of neuron differentiation"/>
    <property type="evidence" value="ECO:0007669"/>
    <property type="project" value="InterPro"/>
</dbReference>